<dbReference type="GO" id="GO:0140114">
    <property type="term" value="P:cellular detoxification of fluoride"/>
    <property type="evidence" value="ECO:0007669"/>
    <property type="project" value="UniProtKB-UniRule"/>
</dbReference>
<evidence type="ECO:0000256" key="2">
    <source>
        <dbReference type="ARBA" id="ARBA00022475"/>
    </source>
</evidence>
<comment type="similarity">
    <text evidence="6 8">Belongs to the fluoride channel Fluc/FEX (TC 1.A.43) family.</text>
</comment>
<evidence type="ECO:0000256" key="3">
    <source>
        <dbReference type="ARBA" id="ARBA00022692"/>
    </source>
</evidence>
<keyword evidence="4 8" id="KW-1133">Transmembrane helix</keyword>
<proteinExistence type="inferred from homology"/>
<name>A0ABD5QMP3_9EURY</name>
<evidence type="ECO:0000256" key="4">
    <source>
        <dbReference type="ARBA" id="ARBA00022989"/>
    </source>
</evidence>
<dbReference type="EMBL" id="JBHSKV010000001">
    <property type="protein sequence ID" value="MFC5133448.1"/>
    <property type="molecule type" value="Genomic_DNA"/>
</dbReference>
<sequence>MERTILGIGLVALGGFVGALARHGVDVAAGDVTGLGTLVVNVVGSFALGYLVTRTVGPRTRLLVGTGVISSFTTYSTFATDAVALGTVAGTTYVAVSYGLGFAAALAGLAVGGRR</sequence>
<evidence type="ECO:0000256" key="8">
    <source>
        <dbReference type="HAMAP-Rule" id="MF_00454"/>
    </source>
</evidence>
<comment type="subcellular location">
    <subcellularLocation>
        <location evidence="1 8">Cell membrane</location>
        <topology evidence="1 8">Multi-pass membrane protein</topology>
    </subcellularLocation>
</comment>
<keyword evidence="3 8" id="KW-0812">Transmembrane</keyword>
<gene>
    <name evidence="8" type="primary">fluC</name>
    <name evidence="8" type="synonym">crcB</name>
    <name evidence="9" type="ORF">ACFPJA_01710</name>
</gene>
<evidence type="ECO:0000256" key="1">
    <source>
        <dbReference type="ARBA" id="ARBA00004651"/>
    </source>
</evidence>
<dbReference type="Pfam" id="PF02537">
    <property type="entry name" value="CRCB"/>
    <property type="match status" value="1"/>
</dbReference>
<feature type="transmembrane region" description="Helical" evidence="8">
    <location>
        <begin position="90"/>
        <end position="111"/>
    </location>
</feature>
<comment type="caution">
    <text evidence="8">Lacks conserved residue(s) required for the propagation of feature annotation.</text>
</comment>
<evidence type="ECO:0000313" key="10">
    <source>
        <dbReference type="Proteomes" id="UP001596145"/>
    </source>
</evidence>
<feature type="transmembrane region" description="Helical" evidence="8">
    <location>
        <begin position="31"/>
        <end position="53"/>
    </location>
</feature>
<dbReference type="Proteomes" id="UP001596145">
    <property type="component" value="Unassembled WGS sequence"/>
</dbReference>
<organism evidence="9 10">
    <name type="scientific">Halorubrum glutamatedens</name>
    <dbReference type="NCBI Taxonomy" id="2707018"/>
    <lineage>
        <taxon>Archaea</taxon>
        <taxon>Methanobacteriati</taxon>
        <taxon>Methanobacteriota</taxon>
        <taxon>Stenosarchaea group</taxon>
        <taxon>Halobacteria</taxon>
        <taxon>Halobacteriales</taxon>
        <taxon>Haloferacaceae</taxon>
        <taxon>Halorubrum</taxon>
    </lineage>
</organism>
<dbReference type="AlphaFoldDB" id="A0ABD5QMP3"/>
<reference evidence="9 10" key="1">
    <citation type="journal article" date="2019" name="Int. J. Syst. Evol. Microbiol.">
        <title>The Global Catalogue of Microorganisms (GCM) 10K type strain sequencing project: providing services to taxonomists for standard genome sequencing and annotation.</title>
        <authorList>
            <consortium name="The Broad Institute Genomics Platform"/>
            <consortium name="The Broad Institute Genome Sequencing Center for Infectious Disease"/>
            <person name="Wu L."/>
            <person name="Ma J."/>
        </authorList>
    </citation>
    <scope>NUCLEOTIDE SEQUENCE [LARGE SCALE GENOMIC DNA]</scope>
    <source>
        <strain evidence="9 10">CGMCC 1.16026</strain>
    </source>
</reference>
<accession>A0ABD5QMP3</accession>
<evidence type="ECO:0000256" key="6">
    <source>
        <dbReference type="ARBA" id="ARBA00035120"/>
    </source>
</evidence>
<dbReference type="GO" id="GO:0062054">
    <property type="term" value="F:fluoride channel activity"/>
    <property type="evidence" value="ECO:0007669"/>
    <property type="project" value="UniProtKB-UniRule"/>
</dbReference>
<keyword evidence="8" id="KW-0813">Transport</keyword>
<comment type="catalytic activity">
    <reaction evidence="7">
        <text>fluoride(in) = fluoride(out)</text>
        <dbReference type="Rhea" id="RHEA:76159"/>
        <dbReference type="ChEBI" id="CHEBI:17051"/>
    </reaction>
    <physiologicalReaction direction="left-to-right" evidence="7">
        <dbReference type="Rhea" id="RHEA:76160"/>
    </physiologicalReaction>
</comment>
<evidence type="ECO:0000313" key="9">
    <source>
        <dbReference type="EMBL" id="MFC5133448.1"/>
    </source>
</evidence>
<comment type="function">
    <text evidence="8">Fluoride-specific ion channel. Important for reducing fluoride concentration in the cell, thus reducing its toxicity.</text>
</comment>
<dbReference type="RefSeq" id="WP_122103893.1">
    <property type="nucleotide sequence ID" value="NZ_JBHSKV010000001.1"/>
</dbReference>
<comment type="caution">
    <text evidence="9">The sequence shown here is derived from an EMBL/GenBank/DDBJ whole genome shotgun (WGS) entry which is preliminary data.</text>
</comment>
<dbReference type="HAMAP" id="MF_00454">
    <property type="entry name" value="FluC"/>
    <property type="match status" value="1"/>
</dbReference>
<feature type="transmembrane region" description="Helical" evidence="8">
    <location>
        <begin position="60"/>
        <end position="78"/>
    </location>
</feature>
<keyword evidence="8" id="KW-0406">Ion transport</keyword>
<evidence type="ECO:0000256" key="5">
    <source>
        <dbReference type="ARBA" id="ARBA00023136"/>
    </source>
</evidence>
<dbReference type="GO" id="GO:0005886">
    <property type="term" value="C:plasma membrane"/>
    <property type="evidence" value="ECO:0007669"/>
    <property type="project" value="UniProtKB-SubCell"/>
</dbReference>
<keyword evidence="5 8" id="KW-0472">Membrane</keyword>
<keyword evidence="2 8" id="KW-1003">Cell membrane</keyword>
<dbReference type="InterPro" id="IPR003691">
    <property type="entry name" value="FluC"/>
</dbReference>
<keyword evidence="10" id="KW-1185">Reference proteome</keyword>
<keyword evidence="8" id="KW-0407">Ion channel</keyword>
<protein>
    <recommendedName>
        <fullName evidence="8">Fluoride-specific ion channel FluC</fullName>
    </recommendedName>
</protein>
<evidence type="ECO:0000256" key="7">
    <source>
        <dbReference type="ARBA" id="ARBA00035585"/>
    </source>
</evidence>